<sequence length="453" mass="52117">MDFYQSMTTKQVRNPTLIHFTIDGRHGILGTRHIAEALQIPYEPSHFDDFRAWTSPTELEMVHILSRGASTRPHPLRGEFPPIMFLIDAFLRHNLYPLQHWTQRRGVLLEALFKMSEGFFFGPHHLILAILLYFEEKVHKKKLQRADTIPLLFPRLLCQILEHLGYPSEPQLERKRICRELHLSHPLQLNRGWPFPFLNTESCIVHWRPHSISEQSCSRDGSHSSMPRADVGHSGSTHYHRLKAHLLYMPFDYPIRPYRMSLADYFVRAPETQIHLKRIASGLSIDQETKLQCLIIDDVQPEISSPLDLFRVLAIEMAEDVQLVPTLGLLTAVAHDDDVLEGVISPVVIFDINDEIVQHDSDDDTSSAFDSSPSDKRVSPITGNVEIVDFSTANHPRELRIRLDLSIDERDSLAQLLRSYLDVFAWSYEDMLGLDPSIVQHHLPLLSHVRSVK</sequence>
<protein>
    <submittedName>
        <fullName evidence="1">Uncharacterized protein</fullName>
    </submittedName>
</protein>
<reference evidence="1 2" key="1">
    <citation type="journal article" date="2018" name="PLoS Genet.">
        <title>Population sequencing reveals clonal diversity and ancestral inbreeding in the grapevine cultivar Chardonnay.</title>
        <authorList>
            <person name="Roach M.J."/>
            <person name="Johnson D.L."/>
            <person name="Bohlmann J."/>
            <person name="van Vuuren H.J."/>
            <person name="Jones S.J."/>
            <person name="Pretorius I.S."/>
            <person name="Schmidt S.A."/>
            <person name="Borneman A.R."/>
        </authorList>
    </citation>
    <scope>NUCLEOTIDE SEQUENCE [LARGE SCALE GENOMIC DNA]</scope>
    <source>
        <strain evidence="2">cv. Chardonnay</strain>
        <tissue evidence="1">Leaf</tissue>
    </source>
</reference>
<dbReference type="EMBL" id="QGNW01000251">
    <property type="protein sequence ID" value="RVW81584.1"/>
    <property type="molecule type" value="Genomic_DNA"/>
</dbReference>
<evidence type="ECO:0000313" key="1">
    <source>
        <dbReference type="EMBL" id="RVW81584.1"/>
    </source>
</evidence>
<evidence type="ECO:0000313" key="2">
    <source>
        <dbReference type="Proteomes" id="UP000288805"/>
    </source>
</evidence>
<accession>A0A438HAV4</accession>
<comment type="caution">
    <text evidence="1">The sequence shown here is derived from an EMBL/GenBank/DDBJ whole genome shotgun (WGS) entry which is preliminary data.</text>
</comment>
<organism evidence="1 2">
    <name type="scientific">Vitis vinifera</name>
    <name type="common">Grape</name>
    <dbReference type="NCBI Taxonomy" id="29760"/>
    <lineage>
        <taxon>Eukaryota</taxon>
        <taxon>Viridiplantae</taxon>
        <taxon>Streptophyta</taxon>
        <taxon>Embryophyta</taxon>
        <taxon>Tracheophyta</taxon>
        <taxon>Spermatophyta</taxon>
        <taxon>Magnoliopsida</taxon>
        <taxon>eudicotyledons</taxon>
        <taxon>Gunneridae</taxon>
        <taxon>Pentapetalae</taxon>
        <taxon>rosids</taxon>
        <taxon>Vitales</taxon>
        <taxon>Vitaceae</taxon>
        <taxon>Viteae</taxon>
        <taxon>Vitis</taxon>
    </lineage>
</organism>
<proteinExistence type="predicted"/>
<name>A0A438HAV4_VITVI</name>
<gene>
    <name evidence="1" type="ORF">CK203_049436</name>
</gene>
<dbReference type="Proteomes" id="UP000288805">
    <property type="component" value="Unassembled WGS sequence"/>
</dbReference>
<dbReference type="AlphaFoldDB" id="A0A438HAV4"/>